<evidence type="ECO:0000256" key="12">
    <source>
        <dbReference type="ARBA" id="ARBA00023303"/>
    </source>
</evidence>
<keyword evidence="18" id="KW-1185">Reference proteome</keyword>
<comment type="similarity">
    <text evidence="2">Belongs to the glutamate-gated ion channel (TC 1.A.10.1) family.</text>
</comment>
<evidence type="ECO:0000256" key="4">
    <source>
        <dbReference type="ARBA" id="ARBA00022475"/>
    </source>
</evidence>
<keyword evidence="4" id="KW-1003">Cell membrane</keyword>
<feature type="domain" description="Ionotropic glutamate receptor L-glutamate and glycine-binding" evidence="15">
    <location>
        <begin position="253"/>
        <end position="324"/>
    </location>
</feature>
<name>A0A6G0U8I6_APHGL</name>
<feature type="domain" description="Ionotropic glutamate receptor C-terminal" evidence="14">
    <location>
        <begin position="377"/>
        <end position="622"/>
    </location>
</feature>
<keyword evidence="8 13" id="KW-0472">Membrane</keyword>
<dbReference type="GO" id="GO:0015276">
    <property type="term" value="F:ligand-gated monoatomic ion channel activity"/>
    <property type="evidence" value="ECO:0007669"/>
    <property type="project" value="InterPro"/>
</dbReference>
<organism evidence="17 18">
    <name type="scientific">Aphis glycines</name>
    <name type="common">Soybean aphid</name>
    <dbReference type="NCBI Taxonomy" id="307491"/>
    <lineage>
        <taxon>Eukaryota</taxon>
        <taxon>Metazoa</taxon>
        <taxon>Ecdysozoa</taxon>
        <taxon>Arthropoda</taxon>
        <taxon>Hexapoda</taxon>
        <taxon>Insecta</taxon>
        <taxon>Pterygota</taxon>
        <taxon>Neoptera</taxon>
        <taxon>Paraneoptera</taxon>
        <taxon>Hemiptera</taxon>
        <taxon>Sternorrhyncha</taxon>
        <taxon>Aphidomorpha</taxon>
        <taxon>Aphidoidea</taxon>
        <taxon>Aphididae</taxon>
        <taxon>Aphidini</taxon>
        <taxon>Aphis</taxon>
        <taxon>Aphis</taxon>
    </lineage>
</organism>
<evidence type="ECO:0000256" key="10">
    <source>
        <dbReference type="ARBA" id="ARBA00023180"/>
    </source>
</evidence>
<evidence type="ECO:0000256" key="7">
    <source>
        <dbReference type="ARBA" id="ARBA00023065"/>
    </source>
</evidence>
<dbReference type="InterPro" id="IPR052192">
    <property type="entry name" value="Insect_Ionotropic_Sensory_Rcpt"/>
</dbReference>
<evidence type="ECO:0000313" key="18">
    <source>
        <dbReference type="Proteomes" id="UP000475862"/>
    </source>
</evidence>
<keyword evidence="6 13" id="KW-1133">Transmembrane helix</keyword>
<keyword evidence="3" id="KW-0813">Transport</keyword>
<comment type="subcellular location">
    <subcellularLocation>
        <location evidence="1">Cell membrane</location>
        <topology evidence="1">Multi-pass membrane protein</topology>
    </subcellularLocation>
</comment>
<evidence type="ECO:0000256" key="11">
    <source>
        <dbReference type="ARBA" id="ARBA00023286"/>
    </source>
</evidence>
<evidence type="ECO:0000256" key="3">
    <source>
        <dbReference type="ARBA" id="ARBA00022448"/>
    </source>
</evidence>
<dbReference type="GO" id="GO:0005886">
    <property type="term" value="C:plasma membrane"/>
    <property type="evidence" value="ECO:0007669"/>
    <property type="project" value="UniProtKB-SubCell"/>
</dbReference>
<gene>
    <name evidence="17" type="ORF">AGLY_000984</name>
</gene>
<feature type="transmembrane region" description="Helical" evidence="13">
    <location>
        <begin position="435"/>
        <end position="454"/>
    </location>
</feature>
<evidence type="ECO:0000256" key="2">
    <source>
        <dbReference type="ARBA" id="ARBA00008685"/>
    </source>
</evidence>
<accession>A0A6G0U8I6</accession>
<dbReference type="Pfam" id="PF00060">
    <property type="entry name" value="Lig_chan"/>
    <property type="match status" value="1"/>
</dbReference>
<comment type="caution">
    <text evidence="17">The sequence shown here is derived from an EMBL/GenBank/DDBJ whole genome shotgun (WGS) entry which is preliminary data.</text>
</comment>
<reference evidence="17 18" key="1">
    <citation type="submission" date="2019-08" db="EMBL/GenBank/DDBJ databases">
        <title>The genome of the soybean aphid Biotype 1, its phylome, world population structure and adaptation to the North American continent.</title>
        <authorList>
            <person name="Giordano R."/>
            <person name="Donthu R.K."/>
            <person name="Hernandez A.G."/>
            <person name="Wright C.L."/>
            <person name="Zimin A.V."/>
        </authorList>
    </citation>
    <scope>NUCLEOTIDE SEQUENCE [LARGE SCALE GENOMIC DNA]</scope>
    <source>
        <tissue evidence="17">Whole aphids</tissue>
    </source>
</reference>
<evidence type="ECO:0000256" key="9">
    <source>
        <dbReference type="ARBA" id="ARBA00023170"/>
    </source>
</evidence>
<evidence type="ECO:0000313" key="17">
    <source>
        <dbReference type="EMBL" id="KAE9545441.1"/>
    </source>
</evidence>
<dbReference type="EMBL" id="VYZN01000001">
    <property type="protein sequence ID" value="KAE9545441.1"/>
    <property type="molecule type" value="Genomic_DNA"/>
</dbReference>
<keyword evidence="5 13" id="KW-0812">Transmembrane</keyword>
<dbReference type="PANTHER" id="PTHR42643">
    <property type="entry name" value="IONOTROPIC RECEPTOR 20A-RELATED"/>
    <property type="match status" value="1"/>
</dbReference>
<feature type="transmembrane region" description="Helical" evidence="13">
    <location>
        <begin position="612"/>
        <end position="636"/>
    </location>
</feature>
<dbReference type="InterPro" id="IPR019594">
    <property type="entry name" value="Glu/Gly-bd"/>
</dbReference>
<evidence type="ECO:0000256" key="5">
    <source>
        <dbReference type="ARBA" id="ARBA00022692"/>
    </source>
</evidence>
<dbReference type="SUPFAM" id="SSF53850">
    <property type="entry name" value="Periplasmic binding protein-like II"/>
    <property type="match status" value="1"/>
</dbReference>
<keyword evidence="7" id="KW-0406">Ion transport</keyword>
<dbReference type="AlphaFoldDB" id="A0A6G0U8I6"/>
<feature type="transmembrane region" description="Helical" evidence="13">
    <location>
        <begin position="379"/>
        <end position="400"/>
    </location>
</feature>
<dbReference type="InterPro" id="IPR001320">
    <property type="entry name" value="Iontro_rcpt_C"/>
</dbReference>
<keyword evidence="10" id="KW-0325">Glycoprotein</keyword>
<dbReference type="Proteomes" id="UP000475862">
    <property type="component" value="Unassembled WGS sequence"/>
</dbReference>
<dbReference type="PANTHER" id="PTHR42643:SF24">
    <property type="entry name" value="IONOTROPIC RECEPTOR 60A"/>
    <property type="match status" value="1"/>
</dbReference>
<evidence type="ECO:0000256" key="6">
    <source>
        <dbReference type="ARBA" id="ARBA00022989"/>
    </source>
</evidence>
<evidence type="ECO:0000259" key="15">
    <source>
        <dbReference type="Pfam" id="PF10613"/>
    </source>
</evidence>
<evidence type="ECO:0000256" key="8">
    <source>
        <dbReference type="ARBA" id="ARBA00023136"/>
    </source>
</evidence>
<keyword evidence="12" id="KW-0407">Ion channel</keyword>
<dbReference type="OrthoDB" id="6581555at2759"/>
<evidence type="ECO:0000256" key="13">
    <source>
        <dbReference type="SAM" id="Phobius"/>
    </source>
</evidence>
<dbReference type="Gene3D" id="1.10.287.70">
    <property type="match status" value="1"/>
</dbReference>
<keyword evidence="9" id="KW-0675">Receptor</keyword>
<dbReference type="Pfam" id="PF10613">
    <property type="entry name" value="Lig_chan-Glu_bd"/>
    <property type="match status" value="1"/>
</dbReference>
<evidence type="ECO:0000259" key="16">
    <source>
        <dbReference type="Pfam" id="PF24576"/>
    </source>
</evidence>
<sequence length="647" mass="74372">MDYINVVLPFLFTYTISTSQLDSNFDAQYKLMDQFLTIKNLDTAHLYTCWSQSDRIKAMKKFNEKKIAVTYRNKEDFYGNFNLNDLFTITVYSPLLGIIVDWSCNDDPLFKFSASWLWSASYHWLMMMSEKSNNIQSFLTSKNVNLTISSEILLAYPIIMDGIITNWHIFDIYRTAFEPRGKLMIDVVNKTLGMWGNRLWKFDKRSNLENLTLNVVTIGNPYGTLAKKNGTDIKPSSEELVKYLKTFNLDRLNSVQKFSFAIMDPLTRILLNMTLKIETTNSWGYKVNNKWDGIVGMLMSGEADFSISLNALRSERYDVVDYSAISTWKHLYAIMVIEMLIAILFIENYLFRRPCFIFRHPRSSTASTNIFLRPFETTVWLSIICVVVLSGFVYCTIMHYESNQTFSPRVLSDIVLLKIGTLCQQGTVMEPTKLSNRLIVLLMFVFSLVTYQFYSSSIVSGLLRPTVMNIDSVQKLEESGLDVGVEDFNVITKVIEPKSEYLLAKDGVKKIKKGHYAFFTDPATSYWLINDIFTEKEKCDLSELALHRPETTGYLVQKNSPYRKLINYANCILWETGLMQRELSIWHAEKPKCTAGKTTTEESLVSVEIKDVASLIAFLIIGFIGSFAILVLEIIIHRHKTNTTAIL</sequence>
<feature type="transmembrane region" description="Helical" evidence="13">
    <location>
        <begin position="331"/>
        <end position="351"/>
    </location>
</feature>
<dbReference type="GO" id="GO:0050906">
    <property type="term" value="P:detection of stimulus involved in sensory perception"/>
    <property type="evidence" value="ECO:0007669"/>
    <property type="project" value="UniProtKB-ARBA"/>
</dbReference>
<evidence type="ECO:0000259" key="14">
    <source>
        <dbReference type="Pfam" id="PF00060"/>
    </source>
</evidence>
<keyword evidence="11" id="KW-1071">Ligand-gated ion channel</keyword>
<proteinExistence type="inferred from homology"/>
<evidence type="ECO:0000256" key="1">
    <source>
        <dbReference type="ARBA" id="ARBA00004651"/>
    </source>
</evidence>
<feature type="domain" description="Ionotropic receptor 75a N-terminal" evidence="16">
    <location>
        <begin position="29"/>
        <end position="217"/>
    </location>
</feature>
<protein>
    <submittedName>
        <fullName evidence="17">Uncharacterized protein</fullName>
    </submittedName>
</protein>
<dbReference type="InterPro" id="IPR057074">
    <property type="entry name" value="IR75A_N"/>
</dbReference>
<feature type="non-terminal residue" evidence="17">
    <location>
        <position position="647"/>
    </location>
</feature>
<dbReference type="Gene3D" id="3.40.190.10">
    <property type="entry name" value="Periplasmic binding protein-like II"/>
    <property type="match status" value="1"/>
</dbReference>
<dbReference type="Pfam" id="PF24576">
    <property type="entry name" value="IR75A_N"/>
    <property type="match status" value="1"/>
</dbReference>